<evidence type="ECO:0000313" key="1">
    <source>
        <dbReference type="EMBL" id="KAK7388608.1"/>
    </source>
</evidence>
<evidence type="ECO:0000313" key="2">
    <source>
        <dbReference type="Proteomes" id="UP001386955"/>
    </source>
</evidence>
<keyword evidence="2" id="KW-1185">Reference proteome</keyword>
<protein>
    <submittedName>
        <fullName evidence="1">Uncharacterized protein</fullName>
    </submittedName>
</protein>
<accession>A0AAN9S6P5</accession>
<reference evidence="1 2" key="1">
    <citation type="submission" date="2024-01" db="EMBL/GenBank/DDBJ databases">
        <title>The genomes of 5 underutilized Papilionoideae crops provide insights into root nodulation and disease resistanc.</title>
        <authorList>
            <person name="Jiang F."/>
        </authorList>
    </citation>
    <scope>NUCLEOTIDE SEQUENCE [LARGE SCALE GENOMIC DNA]</scope>
    <source>
        <strain evidence="1">DUOXIRENSHENG_FW03</strain>
        <tissue evidence="1">Leaves</tissue>
    </source>
</reference>
<gene>
    <name evidence="1" type="ORF">VNO78_23430</name>
</gene>
<dbReference type="AlphaFoldDB" id="A0AAN9S6P5"/>
<name>A0AAN9S6P5_PSOTE</name>
<dbReference type="Proteomes" id="UP001386955">
    <property type="component" value="Unassembled WGS sequence"/>
</dbReference>
<sequence length="124" mass="13505">MEGLLCHIQSSYNAGQGEIEGSFVPVPIMCGVVESGPGFNDRCLGKKRRSKKAQAPYMSNSVDLNEVPIYKSNVLMVGAARLMLEGIRLGKKMGVSGDANKDVLQKLAEMKYRDKEILGLNKSV</sequence>
<organism evidence="1 2">
    <name type="scientific">Psophocarpus tetragonolobus</name>
    <name type="common">Winged bean</name>
    <name type="synonym">Dolichos tetragonolobus</name>
    <dbReference type="NCBI Taxonomy" id="3891"/>
    <lineage>
        <taxon>Eukaryota</taxon>
        <taxon>Viridiplantae</taxon>
        <taxon>Streptophyta</taxon>
        <taxon>Embryophyta</taxon>
        <taxon>Tracheophyta</taxon>
        <taxon>Spermatophyta</taxon>
        <taxon>Magnoliopsida</taxon>
        <taxon>eudicotyledons</taxon>
        <taxon>Gunneridae</taxon>
        <taxon>Pentapetalae</taxon>
        <taxon>rosids</taxon>
        <taxon>fabids</taxon>
        <taxon>Fabales</taxon>
        <taxon>Fabaceae</taxon>
        <taxon>Papilionoideae</taxon>
        <taxon>50 kb inversion clade</taxon>
        <taxon>NPAAA clade</taxon>
        <taxon>indigoferoid/millettioid clade</taxon>
        <taxon>Phaseoleae</taxon>
        <taxon>Psophocarpus</taxon>
    </lineage>
</organism>
<proteinExistence type="predicted"/>
<comment type="caution">
    <text evidence="1">The sequence shown here is derived from an EMBL/GenBank/DDBJ whole genome shotgun (WGS) entry which is preliminary data.</text>
</comment>
<dbReference type="EMBL" id="JAYMYS010000006">
    <property type="protein sequence ID" value="KAK7388608.1"/>
    <property type="molecule type" value="Genomic_DNA"/>
</dbReference>